<name>A0A9W7SSD8_9PEZI</name>
<dbReference type="GO" id="GO:0000338">
    <property type="term" value="P:protein deneddylation"/>
    <property type="evidence" value="ECO:0007669"/>
    <property type="project" value="InterPro"/>
</dbReference>
<dbReference type="CDD" id="cd08063">
    <property type="entry name" value="MPN_CSN6"/>
    <property type="match status" value="1"/>
</dbReference>
<feature type="region of interest" description="Disordered" evidence="3">
    <location>
        <begin position="312"/>
        <end position="341"/>
    </location>
</feature>
<dbReference type="PANTHER" id="PTHR10540:SF8">
    <property type="entry name" value="COP9 SIGNALOSOME COMPLEX SUBUNIT 6"/>
    <property type="match status" value="1"/>
</dbReference>
<protein>
    <recommendedName>
        <fullName evidence="2">COP9 signalosome complex subunit 6</fullName>
    </recommendedName>
</protein>
<dbReference type="PANTHER" id="PTHR10540">
    <property type="entry name" value="EUKARYOTIC TRANSLATION INITIATION FACTOR 3 SUBUNIT F-RELATED"/>
    <property type="match status" value="1"/>
</dbReference>
<feature type="compositionally biased region" description="Basic and acidic residues" evidence="3">
    <location>
        <begin position="208"/>
        <end position="218"/>
    </location>
</feature>
<evidence type="ECO:0000313" key="6">
    <source>
        <dbReference type="Proteomes" id="UP001138500"/>
    </source>
</evidence>
<evidence type="ECO:0000313" key="5">
    <source>
        <dbReference type="EMBL" id="KAH9827714.1"/>
    </source>
</evidence>
<comment type="subcellular location">
    <subcellularLocation>
        <location evidence="2">Cytoplasm</location>
    </subcellularLocation>
    <subcellularLocation>
        <location evidence="2">Nucleus</location>
    </subcellularLocation>
</comment>
<dbReference type="OrthoDB" id="1378at2759"/>
<feature type="compositionally biased region" description="Basic and acidic residues" evidence="3">
    <location>
        <begin position="371"/>
        <end position="381"/>
    </location>
</feature>
<keyword evidence="2" id="KW-0963">Cytoplasm</keyword>
<dbReference type="GO" id="GO:0005737">
    <property type="term" value="C:cytoplasm"/>
    <property type="evidence" value="ECO:0007669"/>
    <property type="project" value="UniProtKB-SubCell"/>
</dbReference>
<dbReference type="InterPro" id="IPR033859">
    <property type="entry name" value="MPN_CSN6"/>
</dbReference>
<keyword evidence="2" id="KW-0736">Signalosome</keyword>
<evidence type="ECO:0000256" key="2">
    <source>
        <dbReference type="RuleBase" id="RU367006"/>
    </source>
</evidence>
<dbReference type="InterPro" id="IPR037518">
    <property type="entry name" value="MPN"/>
</dbReference>
<dbReference type="Proteomes" id="UP001138500">
    <property type="component" value="Unassembled WGS sequence"/>
</dbReference>
<comment type="caution">
    <text evidence="5">The sequence shown here is derived from an EMBL/GenBank/DDBJ whole genome shotgun (WGS) entry which is preliminary data.</text>
</comment>
<comment type="function">
    <text evidence="2">Component of the COP9 signalosome complex (CSN), a complex involved in various cellular and developmental processes.</text>
</comment>
<evidence type="ECO:0000256" key="1">
    <source>
        <dbReference type="ARBA" id="ARBA00010893"/>
    </source>
</evidence>
<dbReference type="EMBL" id="RIBY02001867">
    <property type="protein sequence ID" value="KAH9827714.1"/>
    <property type="molecule type" value="Genomic_DNA"/>
</dbReference>
<dbReference type="Gene3D" id="3.40.140.10">
    <property type="entry name" value="Cytidine Deaminase, domain 2"/>
    <property type="match status" value="1"/>
</dbReference>
<gene>
    <name evidence="5" type="ORF">Tdes44962_MAKER00440</name>
</gene>
<dbReference type="InterPro" id="IPR024969">
    <property type="entry name" value="EIF3F/CSN6-like_C"/>
</dbReference>
<comment type="similarity">
    <text evidence="1 2">Belongs to the peptidase M67A family. CSN6 subfamily.</text>
</comment>
<organism evidence="5 6">
    <name type="scientific">Teratosphaeria destructans</name>
    <dbReference type="NCBI Taxonomy" id="418781"/>
    <lineage>
        <taxon>Eukaryota</taxon>
        <taxon>Fungi</taxon>
        <taxon>Dikarya</taxon>
        <taxon>Ascomycota</taxon>
        <taxon>Pezizomycotina</taxon>
        <taxon>Dothideomycetes</taxon>
        <taxon>Dothideomycetidae</taxon>
        <taxon>Mycosphaerellales</taxon>
        <taxon>Teratosphaeriaceae</taxon>
        <taxon>Teratosphaeria</taxon>
    </lineage>
</organism>
<dbReference type="GO" id="GO:0008180">
    <property type="term" value="C:COP9 signalosome"/>
    <property type="evidence" value="ECO:0007669"/>
    <property type="project" value="UniProtKB-UniRule"/>
</dbReference>
<dbReference type="Pfam" id="PF13012">
    <property type="entry name" value="MitMem_reg"/>
    <property type="match status" value="1"/>
</dbReference>
<reference evidence="5 6" key="1">
    <citation type="journal article" date="2018" name="IMA Fungus">
        <title>IMA Genome-F 10: Nine draft genome sequences of Claviceps purpurea s.lat., including C. arundinis, C. humidiphila, and C. cf. spartinae, pseudomolecules for the pitch canker pathogen Fusarium circinatum, draft genome of Davidsoniella eucalypti, Grosmannia galeiformis, Quambalaria eucalypti, and Teratosphaeria destructans.</title>
        <authorList>
            <person name="Wingfield B.D."/>
            <person name="Liu M."/>
            <person name="Nguyen H.D."/>
            <person name="Lane F.A."/>
            <person name="Morgan S.W."/>
            <person name="De Vos L."/>
            <person name="Wilken P.M."/>
            <person name="Duong T.A."/>
            <person name="Aylward J."/>
            <person name="Coetzee M.P."/>
            <person name="Dadej K."/>
            <person name="De Beer Z.W."/>
            <person name="Findlay W."/>
            <person name="Havenga M."/>
            <person name="Kolarik M."/>
            <person name="Menzies J.G."/>
            <person name="Naidoo K."/>
            <person name="Pochopski O."/>
            <person name="Shoukouhi P."/>
            <person name="Santana Q.C."/>
            <person name="Seifert K.A."/>
            <person name="Soal N."/>
            <person name="Steenkamp E.T."/>
            <person name="Tatham C.T."/>
            <person name="van der Nest M.A."/>
            <person name="Wingfield M.J."/>
        </authorList>
    </citation>
    <scope>NUCLEOTIDE SEQUENCE [LARGE SCALE GENOMIC DNA]</scope>
    <source>
        <strain evidence="5">CMW44962</strain>
    </source>
</reference>
<feature type="region of interest" description="Disordered" evidence="3">
    <location>
        <begin position="368"/>
        <end position="409"/>
    </location>
</feature>
<feature type="region of interest" description="Disordered" evidence="3">
    <location>
        <begin position="208"/>
        <end position="235"/>
    </location>
</feature>
<feature type="domain" description="MPN" evidence="4">
    <location>
        <begin position="26"/>
        <end position="168"/>
    </location>
</feature>
<evidence type="ECO:0000259" key="4">
    <source>
        <dbReference type="PROSITE" id="PS50249"/>
    </source>
</evidence>
<dbReference type="AlphaFoldDB" id="A0A9W7SSD8"/>
<keyword evidence="6" id="KW-1185">Reference proteome</keyword>
<evidence type="ECO:0000256" key="3">
    <source>
        <dbReference type="SAM" id="MobiDB-lite"/>
    </source>
</evidence>
<keyword evidence="2" id="KW-0539">Nucleus</keyword>
<dbReference type="PROSITE" id="PS50249">
    <property type="entry name" value="MPN"/>
    <property type="match status" value="1"/>
</dbReference>
<proteinExistence type="inferred from homology"/>
<sequence>MAAGKEAAAANPLLITGSAPDASSTVQLHPLVLLTISDYITRHTLREQQGPIAGTIIGQQHGRTYTLEHAFENKLALKDDEVLVDSNWFTQRLQQYRDVHKAAGLDLVALFVMGPVGGPQEAHLPMLKQVQQLTGIEGLMLLMFHGSLVDSLQGGKLPVTLYETVQEQDSEQTKFREIPFEVDSGDAEMIGVDFVAKGGGNATAVKSNAKDAAEASRKDKIKGKGKAKEKDGDAEAEATQIALSPEDEELIASLNAKANAIKMLNQRLDLIRTYLEALPKSYLTDATSTTAPPPDQTNHTVLRSISSLLSRVPLLVPPPPSSSANGDAPAASSLQTAGDKEKQDVHLASLLSALTRAVSEAQTMGSKFHILQRDKQSKERNGGFGRGGGRGFDEFAGGEAAVPSQPAGF</sequence>
<accession>A0A9W7SSD8</accession>
<reference evidence="5 6" key="2">
    <citation type="journal article" date="2021" name="Curr. Genet.">
        <title>Genetic response to nitrogen starvation in the aggressive Eucalyptus foliar pathogen Teratosphaeria destructans.</title>
        <authorList>
            <person name="Havenga M."/>
            <person name="Wingfield B.D."/>
            <person name="Wingfield M.J."/>
            <person name="Dreyer L.L."/>
            <person name="Roets F."/>
            <person name="Aylward J."/>
        </authorList>
    </citation>
    <scope>NUCLEOTIDE SEQUENCE [LARGE SCALE GENOMIC DNA]</scope>
    <source>
        <strain evidence="5">CMW44962</strain>
    </source>
</reference>